<dbReference type="PANTHER" id="PTHR34730:SF1">
    <property type="entry name" value="PARAQUAT-INDUCIBLE PROTEIN A"/>
    <property type="match status" value="1"/>
</dbReference>
<keyword evidence="2" id="KW-1133">Transmembrane helix</keyword>
<gene>
    <name evidence="3" type="ORF">THAOC_30831</name>
</gene>
<dbReference type="Gene3D" id="3.15.10.10">
    <property type="entry name" value="Bactericidal permeability-increasing protein, domain 1"/>
    <property type="match status" value="1"/>
</dbReference>
<feature type="transmembrane region" description="Helical" evidence="2">
    <location>
        <begin position="1321"/>
        <end position="1344"/>
    </location>
</feature>
<dbReference type="InterPro" id="IPR007498">
    <property type="entry name" value="PqiA-like"/>
</dbReference>
<feature type="region of interest" description="Disordered" evidence="1">
    <location>
        <begin position="53"/>
        <end position="72"/>
    </location>
</feature>
<dbReference type="PANTHER" id="PTHR34730">
    <property type="entry name" value="UNNAMED PRODUCT"/>
    <property type="match status" value="1"/>
</dbReference>
<evidence type="ECO:0000256" key="2">
    <source>
        <dbReference type="SAM" id="Phobius"/>
    </source>
</evidence>
<feature type="region of interest" description="Disordered" evidence="1">
    <location>
        <begin position="1557"/>
        <end position="1604"/>
    </location>
</feature>
<sequence>MKQGENTTTEPQPSSQPCQPCLYCGAKGRASSIGGPSIPRCIAFREKSIRSRPPRSIGSWRTKNEMGSWHPPPPAARSHLRCVARLLLVIVGVAYATSSSTRHNLDDSNDIIREHITATARLFEDGPGCDEKNSRYKALQCWLWNAKISLPSASFKEELITISIENMHCTNFQVTGLASRSTQASPLNPNPSITIDVAGISTKCKGKYNLGGFGSGDVVASVGNSDTPTLHLQVGLSGTPLGGSSNSTTDESLLPFPALASFERCTPSFLVKNVQFSGSISAHVIDLFSGKIGATITAALNQNICKAIKRSGESSLDEALHTARTYVTGLLGVDGVRTGSLPRFDTEPDVGSSRKLAKAAAVTWNHDMPFLKRLLLGINTFLSRHLNKGYILTILEKLSTWQSNFASDCKDCGFLFKGFNGLVNYVTDGKGSLEVAVPESFLNFHNNHTISMPEYGDVTFTVHKLRVTGINNLTDLALLQPSGESSLATSIASDAGFNISMLVGLHIKPTNSAVFKGNALNETFELHFNSSSFNLTSLADFRFDRAIFSKLSVGSFIYGSYTTFDNNRNVLNCIIEALSNVVLTDVDGHMDLDGMQISPYLPDDKVSGSLENSFDELINVVLQVLLTEYADTITAIVAGVIRTPIKEALNDGLRNLVTDAKKKPLHCVNPNLPPYKAEHPLRLDTNRALVLFNDIVSDGSAVQAVNEFIDCVNEVLDNGNIFNGHFYDEFAFGDIGVVLHDMHFNNPGSVGSLKLLHPQLDHYHLANSIEYGQCSAHDCQETGMQFGMNVKHAKHGDIGNINVKISLKNLQVETGAELKFDMNWLPHLLVTDVLSHPQCLTLPVTTFDLYGFNATVEEVKIDITASFTHLTDGPRSFTYATNNPAELGSVFSSLMRRGSAQLEHSAKSATLLQLNEAPSVCSSLASPHRTDLGGESSGAAGLWALLFILVFIAGNAWLFLRGFDKEEEQMLSNEGLDDADAREGELDDERNVANLQKPLLDNREDEDPVETDGAVLEVDAPKSMLPLASSSSLMMHPTVPDHVKYGLPGILAVAIVLLLSSNFTTGASVDLLITKADGGSLTSLVNIWAFSLGSTIKEMVQAGVYLLMLLILFCSGIWPYIKLVLLFGCWFASTRRLTLVEREKALYLLDCLGKFSLIDAYVLVLMMVAFRYNLSVEGVGALDVYVTPKYGFYSFLFSTILSLVSGHVMLFLHRRTMFPRIPVYSGRKEALLKHVYDDKQGRVLLKMTRRFRRLIVFAILLTFVLISVGVHLKSFHFTFKGVAGAALGAESSKSYSLVSIGLHIPQSVTDPSSFGIHWIQLTYFFFALVMPLICLLGMLILFLVPLRLKRAKQLFMLVEVANSWSAIEVFAIAVIASLVEISPFAKGMVSEHWQPTEPNTVRREDRPDASEDETRVVKESVRAHGFVSWLHSKPRLGGWMFEEISFGPHSDYDDDFENVVDHEDDQNPTTFWNEWSKISHYVMHDYRILLNVTQNVQTHDLKQRVSRDLSSIRPLFLLLVQKRVRDPPQRLPRAHEARELPRELSRVLAVQLADHLGVAGDDAPREPRHERPEAGDDPVPLPGRGGLEDVDGPRARDDAEEAYP</sequence>
<feature type="transmembrane region" description="Helical" evidence="2">
    <location>
        <begin position="1045"/>
        <end position="1063"/>
    </location>
</feature>
<feature type="transmembrane region" description="Helical" evidence="2">
    <location>
        <begin position="1356"/>
        <end position="1379"/>
    </location>
</feature>
<feature type="transmembrane region" description="Helical" evidence="2">
    <location>
        <begin position="940"/>
        <end position="960"/>
    </location>
</feature>
<feature type="transmembrane region" description="Helical" evidence="2">
    <location>
        <begin position="1104"/>
        <end position="1133"/>
    </location>
</feature>
<keyword evidence="2" id="KW-0812">Transmembrane</keyword>
<dbReference type="Proteomes" id="UP000266841">
    <property type="component" value="Unassembled WGS sequence"/>
</dbReference>
<evidence type="ECO:0000256" key="1">
    <source>
        <dbReference type="SAM" id="MobiDB-lite"/>
    </source>
</evidence>
<proteinExistence type="predicted"/>
<feature type="transmembrane region" description="Helical" evidence="2">
    <location>
        <begin position="1254"/>
        <end position="1272"/>
    </location>
</feature>
<feature type="non-terminal residue" evidence="3">
    <location>
        <position position="1604"/>
    </location>
</feature>
<feature type="transmembrane region" description="Helical" evidence="2">
    <location>
        <begin position="1190"/>
        <end position="1212"/>
    </location>
</feature>
<keyword evidence="2" id="KW-0472">Membrane</keyword>
<evidence type="ECO:0000313" key="3">
    <source>
        <dbReference type="EMBL" id="EJK50230.1"/>
    </source>
</evidence>
<dbReference type="eggNOG" id="ENOG502QS2P">
    <property type="taxonomic scope" value="Eukaryota"/>
</dbReference>
<feature type="compositionally biased region" description="Basic and acidic residues" evidence="1">
    <location>
        <begin position="1562"/>
        <end position="1574"/>
    </location>
</feature>
<comment type="caution">
    <text evidence="3">The sequence shown here is derived from an EMBL/GenBank/DDBJ whole genome shotgun (WGS) entry which is preliminary data.</text>
</comment>
<keyword evidence="4" id="KW-1185">Reference proteome</keyword>
<evidence type="ECO:0000313" key="4">
    <source>
        <dbReference type="Proteomes" id="UP000266841"/>
    </source>
</evidence>
<reference evidence="3 4" key="1">
    <citation type="journal article" date="2012" name="Genome Biol.">
        <title>Genome and low-iron response of an oceanic diatom adapted to chronic iron limitation.</title>
        <authorList>
            <person name="Lommer M."/>
            <person name="Specht M."/>
            <person name="Roy A.S."/>
            <person name="Kraemer L."/>
            <person name="Andreson R."/>
            <person name="Gutowska M.A."/>
            <person name="Wolf J."/>
            <person name="Bergner S.V."/>
            <person name="Schilhabel M.B."/>
            <person name="Klostermeier U.C."/>
            <person name="Beiko R.G."/>
            <person name="Rosenstiel P."/>
            <person name="Hippler M."/>
            <person name="Laroche J."/>
        </authorList>
    </citation>
    <scope>NUCLEOTIDE SEQUENCE [LARGE SCALE GENOMIC DNA]</scope>
    <source>
        <strain evidence="3 4">CCMP1005</strain>
    </source>
</reference>
<dbReference type="OrthoDB" id="422471at2759"/>
<dbReference type="Pfam" id="PF04403">
    <property type="entry name" value="PqiA"/>
    <property type="match status" value="1"/>
</dbReference>
<organism evidence="3 4">
    <name type="scientific">Thalassiosira oceanica</name>
    <name type="common">Marine diatom</name>
    <dbReference type="NCBI Taxonomy" id="159749"/>
    <lineage>
        <taxon>Eukaryota</taxon>
        <taxon>Sar</taxon>
        <taxon>Stramenopiles</taxon>
        <taxon>Ochrophyta</taxon>
        <taxon>Bacillariophyta</taxon>
        <taxon>Coscinodiscophyceae</taxon>
        <taxon>Thalassiosirophycidae</taxon>
        <taxon>Thalassiosirales</taxon>
        <taxon>Thalassiosiraceae</taxon>
        <taxon>Thalassiosira</taxon>
    </lineage>
</organism>
<name>K0RAM3_THAOC</name>
<dbReference type="EMBL" id="AGNL01044101">
    <property type="protein sequence ID" value="EJK50230.1"/>
    <property type="molecule type" value="Genomic_DNA"/>
</dbReference>
<protein>
    <submittedName>
        <fullName evidence="3">Uncharacterized protein</fullName>
    </submittedName>
</protein>
<accession>K0RAM3</accession>
<feature type="transmembrane region" description="Helical" evidence="2">
    <location>
        <begin position="1145"/>
        <end position="1170"/>
    </location>
</feature>